<reference evidence="3" key="1">
    <citation type="journal article" date="2019" name="Int. J. Syst. Evol. Microbiol.">
        <title>The Global Catalogue of Microorganisms (GCM) 10K type strain sequencing project: providing services to taxonomists for standard genome sequencing and annotation.</title>
        <authorList>
            <consortium name="The Broad Institute Genomics Platform"/>
            <consortium name="The Broad Institute Genome Sequencing Center for Infectious Disease"/>
            <person name="Wu L."/>
            <person name="Ma J."/>
        </authorList>
    </citation>
    <scope>NUCLEOTIDE SEQUENCE [LARGE SCALE GENOMIC DNA]</scope>
    <source>
        <strain evidence="3">CGMCC 4.7349</strain>
    </source>
</reference>
<dbReference type="Pfam" id="PF01381">
    <property type="entry name" value="HTH_3"/>
    <property type="match status" value="1"/>
</dbReference>
<protein>
    <recommendedName>
        <fullName evidence="1">HTH cro/C1-type domain-containing protein</fullName>
    </recommendedName>
</protein>
<dbReference type="Gene3D" id="1.10.260.40">
    <property type="entry name" value="lambda repressor-like DNA-binding domains"/>
    <property type="match status" value="1"/>
</dbReference>
<sequence>MPELPVWESRRCFIADDPRLAKPEKASYKKPMAARPLEIGPAGIRTARTIEMLRTERGLSQRQLAARITALGHPMSNTALSRIERAHRRCDIDDLTALAQALRVPPFALLEGDTAL</sequence>
<organism evidence="2 3">
    <name type="scientific">Streptomyces lasiicapitis</name>
    <dbReference type="NCBI Taxonomy" id="1923961"/>
    <lineage>
        <taxon>Bacteria</taxon>
        <taxon>Bacillati</taxon>
        <taxon>Actinomycetota</taxon>
        <taxon>Actinomycetes</taxon>
        <taxon>Kitasatosporales</taxon>
        <taxon>Streptomycetaceae</taxon>
        <taxon>Streptomyces</taxon>
    </lineage>
</organism>
<evidence type="ECO:0000259" key="1">
    <source>
        <dbReference type="PROSITE" id="PS50943"/>
    </source>
</evidence>
<dbReference type="EMBL" id="BMNG01000005">
    <property type="protein sequence ID" value="GGO42416.1"/>
    <property type="molecule type" value="Genomic_DNA"/>
</dbReference>
<gene>
    <name evidence="2" type="ORF">GCM10012286_23820</name>
</gene>
<dbReference type="Proteomes" id="UP000656881">
    <property type="component" value="Unassembled WGS sequence"/>
</dbReference>
<dbReference type="CDD" id="cd00093">
    <property type="entry name" value="HTH_XRE"/>
    <property type="match status" value="1"/>
</dbReference>
<dbReference type="SMART" id="SM00530">
    <property type="entry name" value="HTH_XRE"/>
    <property type="match status" value="1"/>
</dbReference>
<feature type="domain" description="HTH cro/C1-type" evidence="1">
    <location>
        <begin position="50"/>
        <end position="110"/>
    </location>
</feature>
<accession>A0ABQ2LS74</accession>
<keyword evidence="3" id="KW-1185">Reference proteome</keyword>
<dbReference type="SUPFAM" id="SSF47413">
    <property type="entry name" value="lambda repressor-like DNA-binding domains"/>
    <property type="match status" value="1"/>
</dbReference>
<proteinExistence type="predicted"/>
<name>A0ABQ2LS74_9ACTN</name>
<evidence type="ECO:0000313" key="3">
    <source>
        <dbReference type="Proteomes" id="UP000656881"/>
    </source>
</evidence>
<evidence type="ECO:0000313" key="2">
    <source>
        <dbReference type="EMBL" id="GGO42416.1"/>
    </source>
</evidence>
<comment type="caution">
    <text evidence="2">The sequence shown here is derived from an EMBL/GenBank/DDBJ whole genome shotgun (WGS) entry which is preliminary data.</text>
</comment>
<dbReference type="InterPro" id="IPR010982">
    <property type="entry name" value="Lambda_DNA-bd_dom_sf"/>
</dbReference>
<dbReference type="PROSITE" id="PS50943">
    <property type="entry name" value="HTH_CROC1"/>
    <property type="match status" value="1"/>
</dbReference>
<dbReference type="InterPro" id="IPR001387">
    <property type="entry name" value="Cro/C1-type_HTH"/>
</dbReference>